<reference evidence="2" key="3">
    <citation type="submission" date="2025-09" db="UniProtKB">
        <authorList>
            <consortium name="Ensembl"/>
        </authorList>
    </citation>
    <scope>IDENTIFICATION</scope>
</reference>
<proteinExistence type="predicted"/>
<evidence type="ECO:0000313" key="3">
    <source>
        <dbReference type="Proteomes" id="UP000007875"/>
    </source>
</evidence>
<dbReference type="HOGENOM" id="CLU_1044006_0_0_1"/>
<reference evidence="2" key="2">
    <citation type="submission" date="2025-08" db="UniProtKB">
        <authorList>
            <consortium name="Ensembl"/>
        </authorList>
    </citation>
    <scope>IDENTIFICATION</scope>
</reference>
<sequence length="267" mass="29600">MKFNPMLMDYMATWTCCSCFESKVGRISPTVEEGKVDDAKVEDVETTVDTNPPTAKNEVAFASLPEEPEKKTKFRKSQSLDVTRLRRCECRCCCCCCCCRRNDAKMRNTNDGGTNESGDDTMLCEDCSRAEQFETSYKELGDGVTLECGRPGESPRWSASCQSKNESPPPPYTENEGNFEGGPPVQRIDAKYCMVRNTGQPHRCRFIRHIRSCSCGPLTSGEDFSSIATEGKEVGTFMEHPGEIELMSGRPDTSEVKAEATPTPIDA</sequence>
<feature type="compositionally biased region" description="Polar residues" evidence="1">
    <location>
        <begin position="157"/>
        <end position="166"/>
    </location>
</feature>
<dbReference type="InParanoid" id="H2YKL3"/>
<evidence type="ECO:0000313" key="2">
    <source>
        <dbReference type="Ensembl" id="ENSCSAVP00000005865.1"/>
    </source>
</evidence>
<organism evidence="2 3">
    <name type="scientific">Ciona savignyi</name>
    <name type="common">Pacific transparent sea squirt</name>
    <dbReference type="NCBI Taxonomy" id="51511"/>
    <lineage>
        <taxon>Eukaryota</taxon>
        <taxon>Metazoa</taxon>
        <taxon>Chordata</taxon>
        <taxon>Tunicata</taxon>
        <taxon>Ascidiacea</taxon>
        <taxon>Phlebobranchia</taxon>
        <taxon>Cionidae</taxon>
        <taxon>Ciona</taxon>
    </lineage>
</organism>
<dbReference type="Proteomes" id="UP000007875">
    <property type="component" value="Unassembled WGS sequence"/>
</dbReference>
<keyword evidence="3" id="KW-1185">Reference proteome</keyword>
<dbReference type="AlphaFoldDB" id="H2YKL3"/>
<accession>H2YKL3</accession>
<name>H2YKL3_CIOSA</name>
<evidence type="ECO:0000256" key="1">
    <source>
        <dbReference type="SAM" id="MobiDB-lite"/>
    </source>
</evidence>
<feature type="region of interest" description="Disordered" evidence="1">
    <location>
        <begin position="151"/>
        <end position="181"/>
    </location>
</feature>
<reference evidence="3" key="1">
    <citation type="submission" date="2003-08" db="EMBL/GenBank/DDBJ databases">
        <authorList>
            <person name="Birren B."/>
            <person name="Nusbaum C."/>
            <person name="Abebe A."/>
            <person name="Abouelleil A."/>
            <person name="Adekoya E."/>
            <person name="Ait-zahra M."/>
            <person name="Allen N."/>
            <person name="Allen T."/>
            <person name="An P."/>
            <person name="Anderson M."/>
            <person name="Anderson S."/>
            <person name="Arachchi H."/>
            <person name="Armbruster J."/>
            <person name="Bachantsang P."/>
            <person name="Baldwin J."/>
            <person name="Barry A."/>
            <person name="Bayul T."/>
            <person name="Blitshsteyn B."/>
            <person name="Bloom T."/>
            <person name="Blye J."/>
            <person name="Boguslavskiy L."/>
            <person name="Borowsky M."/>
            <person name="Boukhgalter B."/>
            <person name="Brunache A."/>
            <person name="Butler J."/>
            <person name="Calixte N."/>
            <person name="Calvo S."/>
            <person name="Camarata J."/>
            <person name="Campo K."/>
            <person name="Chang J."/>
            <person name="Cheshatsang Y."/>
            <person name="Citroen M."/>
            <person name="Collymore A."/>
            <person name="Considine T."/>
            <person name="Cook A."/>
            <person name="Cooke P."/>
            <person name="Corum B."/>
            <person name="Cuomo C."/>
            <person name="David R."/>
            <person name="Dawoe T."/>
            <person name="Degray S."/>
            <person name="Dodge S."/>
            <person name="Dooley K."/>
            <person name="Dorje P."/>
            <person name="Dorjee K."/>
            <person name="Dorris L."/>
            <person name="Duffey N."/>
            <person name="Dupes A."/>
            <person name="Elkins T."/>
            <person name="Engels R."/>
            <person name="Erickson J."/>
            <person name="Farina A."/>
            <person name="Faro S."/>
            <person name="Ferreira P."/>
            <person name="Fischer H."/>
            <person name="Fitzgerald M."/>
            <person name="Foley K."/>
            <person name="Gage D."/>
            <person name="Galagan J."/>
            <person name="Gearin G."/>
            <person name="Gnerre S."/>
            <person name="Gnirke A."/>
            <person name="Goyette A."/>
            <person name="Graham J."/>
            <person name="Grandbois E."/>
            <person name="Gyaltsen K."/>
            <person name="Hafez N."/>
            <person name="Hagopian D."/>
            <person name="Hagos B."/>
            <person name="Hall J."/>
            <person name="Hatcher B."/>
            <person name="Heller A."/>
            <person name="Higgins H."/>
            <person name="Honan T."/>
            <person name="Horn A."/>
            <person name="Houde N."/>
            <person name="Hughes L."/>
            <person name="Hulme W."/>
            <person name="Husby E."/>
            <person name="Iliev I."/>
            <person name="Jaffe D."/>
            <person name="Jones C."/>
            <person name="Kamal M."/>
            <person name="Kamat A."/>
            <person name="Kamvysselis M."/>
            <person name="Karlsson E."/>
            <person name="Kells C."/>
            <person name="Kieu A."/>
            <person name="Kisner P."/>
            <person name="Kodira C."/>
            <person name="Kulbokas E."/>
            <person name="Labutti K."/>
            <person name="Lama D."/>
            <person name="Landers T."/>
            <person name="Leger J."/>
            <person name="Levine S."/>
            <person name="Lewis D."/>
            <person name="Lewis T."/>
            <person name="Lindblad-toh K."/>
            <person name="Liu X."/>
            <person name="Lokyitsang T."/>
            <person name="Lokyitsang Y."/>
            <person name="Lucien O."/>
            <person name="Lui A."/>
            <person name="Ma L.J."/>
            <person name="Mabbitt R."/>
            <person name="Macdonald J."/>
            <person name="Maclean C."/>
            <person name="Major J."/>
            <person name="Manning J."/>
            <person name="Marabella R."/>
            <person name="Maru K."/>
            <person name="Matthews C."/>
            <person name="Mauceli E."/>
            <person name="Mccarthy M."/>
            <person name="Mcdonough S."/>
            <person name="Mcghee T."/>
            <person name="Meldrim J."/>
            <person name="Meneus L."/>
            <person name="Mesirov J."/>
            <person name="Mihalev A."/>
            <person name="Mihova T."/>
            <person name="Mikkelsen T."/>
            <person name="Mlenga V."/>
            <person name="Moru K."/>
            <person name="Mozes J."/>
            <person name="Mulrain L."/>
            <person name="Munson G."/>
            <person name="Naylor J."/>
            <person name="Newes C."/>
            <person name="Nguyen C."/>
            <person name="Nguyen N."/>
            <person name="Nguyen T."/>
            <person name="Nicol R."/>
            <person name="Nielsen C."/>
            <person name="Nizzari M."/>
            <person name="Norbu C."/>
            <person name="Norbu N."/>
            <person name="O'donnell P."/>
            <person name="Okoawo O."/>
            <person name="O'leary S."/>
            <person name="Omotosho B."/>
            <person name="O'neill K."/>
            <person name="Osman S."/>
            <person name="Parker S."/>
            <person name="Perrin D."/>
            <person name="Phunkhang P."/>
            <person name="Piqani B."/>
            <person name="Purcell S."/>
            <person name="Rachupka T."/>
            <person name="Ramasamy U."/>
            <person name="Rameau R."/>
            <person name="Ray V."/>
            <person name="Raymond C."/>
            <person name="Retta R."/>
            <person name="Richardson S."/>
            <person name="Rise C."/>
            <person name="Rodriguez J."/>
            <person name="Rogers J."/>
            <person name="Rogov P."/>
            <person name="Rutman M."/>
            <person name="Schupbach R."/>
            <person name="Seaman C."/>
            <person name="Settipalli S."/>
            <person name="Sharpe T."/>
            <person name="Sheridan J."/>
            <person name="Sherpa N."/>
            <person name="Shi J."/>
            <person name="Smirnov S."/>
            <person name="Smith C."/>
            <person name="Sougnez C."/>
            <person name="Spencer B."/>
            <person name="Stalker J."/>
            <person name="Stange-thomann N."/>
            <person name="Stavropoulos S."/>
            <person name="Stetson K."/>
            <person name="Stone C."/>
            <person name="Stone S."/>
            <person name="Stubbs M."/>
            <person name="Talamas J."/>
            <person name="Tchuinga P."/>
            <person name="Tenzing P."/>
            <person name="Tesfaye S."/>
            <person name="Theodore J."/>
            <person name="Thoulutsang Y."/>
            <person name="Topham K."/>
            <person name="Towey S."/>
            <person name="Tsamla T."/>
            <person name="Tsomo N."/>
            <person name="Vallee D."/>
            <person name="Vassiliev H."/>
            <person name="Venkataraman V."/>
            <person name="Vinson J."/>
            <person name="Vo A."/>
            <person name="Wade C."/>
            <person name="Wang S."/>
            <person name="Wangchuk T."/>
            <person name="Wangdi T."/>
            <person name="Whittaker C."/>
            <person name="Wilkinson J."/>
            <person name="Wu Y."/>
            <person name="Wyman D."/>
            <person name="Yadav S."/>
            <person name="Yang S."/>
            <person name="Yang X."/>
            <person name="Yeager S."/>
            <person name="Yee E."/>
            <person name="Young G."/>
            <person name="Zainoun J."/>
            <person name="Zembeck L."/>
            <person name="Zimmer A."/>
            <person name="Zody M."/>
            <person name="Lander E."/>
        </authorList>
    </citation>
    <scope>NUCLEOTIDE SEQUENCE [LARGE SCALE GENOMIC DNA]</scope>
</reference>
<dbReference type="Ensembl" id="ENSCSAVT00000005940.1">
    <property type="protein sequence ID" value="ENSCSAVP00000005865.1"/>
    <property type="gene ID" value="ENSCSAVG00000003503.1"/>
</dbReference>
<protein>
    <submittedName>
        <fullName evidence="2">Uncharacterized protein</fullName>
    </submittedName>
</protein>
<feature type="region of interest" description="Disordered" evidence="1">
    <location>
        <begin position="245"/>
        <end position="267"/>
    </location>
</feature>